<evidence type="ECO:0000313" key="1">
    <source>
        <dbReference type="EMBL" id="AXE21917.1"/>
    </source>
</evidence>
<sequence length="315" mass="35808">MAKKYQSSLGEQKIFQSSTFVQHEEIKKNITILPELESLIPPLGEEEKKQLEINILNEGCREALLVWPTFESVITPASESLKSIYVLIDGHNRFNICVKHSLDFQIHLVSYSTLEDVKGFMIDNQLGRRNLSLEQASYLRGMKYLNLRKSKGKYERLNHKAQNELYDIMTSEHKDQNDPYASSEKKMTTAEQLAQEFNVGQATIKRDAEFAEGLEKLSPQLKLSILSGTTKISKNRIQQLTKTENLEKPLDSLEEIEAMLMPSKEQKITQTSSATPADVLINEIGTLVPKLKNPQRRKDACDKLIKLVSDLQALS</sequence>
<evidence type="ECO:0008006" key="3">
    <source>
        <dbReference type="Google" id="ProtNLM"/>
    </source>
</evidence>
<dbReference type="AlphaFoldDB" id="A0A344TTE6"/>
<geneLocation type="plasmid" evidence="1 2">
    <name>unnamed3</name>
</geneLocation>
<keyword evidence="1" id="KW-0614">Plasmid</keyword>
<keyword evidence="2" id="KW-1185">Reference proteome</keyword>
<dbReference type="RefSeq" id="WP_114070657.1">
    <property type="nucleotide sequence ID" value="NZ_CP030853.1"/>
</dbReference>
<name>A0A344TTE6_9BACT</name>
<dbReference type="Proteomes" id="UP000251993">
    <property type="component" value="Plasmid unnamed3"/>
</dbReference>
<dbReference type="OrthoDB" id="5944985at2"/>
<accession>A0A344TTE6</accession>
<dbReference type="KEGG" id="run:DR864_29050"/>
<reference evidence="1 2" key="1">
    <citation type="submission" date="2018-07" db="EMBL/GenBank/DDBJ databases">
        <title>Genome sequencing of Runella.</title>
        <authorList>
            <person name="Baek M.-G."/>
            <person name="Yi H."/>
        </authorList>
    </citation>
    <scope>NUCLEOTIDE SEQUENCE [LARGE SCALE GENOMIC DNA]</scope>
    <source>
        <strain evidence="1 2">HYN0085</strain>
        <plasmid evidence="1 2">unnamed3</plasmid>
    </source>
</reference>
<protein>
    <recommendedName>
        <fullName evidence="3">ParB/Sulfiredoxin domain-containing protein</fullName>
    </recommendedName>
</protein>
<evidence type="ECO:0000313" key="2">
    <source>
        <dbReference type="Proteomes" id="UP000251993"/>
    </source>
</evidence>
<dbReference type="EMBL" id="CP030853">
    <property type="protein sequence ID" value="AXE21917.1"/>
    <property type="molecule type" value="Genomic_DNA"/>
</dbReference>
<organism evidence="1 2">
    <name type="scientific">Runella rosea</name>
    <dbReference type="NCBI Taxonomy" id="2259595"/>
    <lineage>
        <taxon>Bacteria</taxon>
        <taxon>Pseudomonadati</taxon>
        <taxon>Bacteroidota</taxon>
        <taxon>Cytophagia</taxon>
        <taxon>Cytophagales</taxon>
        <taxon>Spirosomataceae</taxon>
        <taxon>Runella</taxon>
    </lineage>
</organism>
<proteinExistence type="predicted"/>
<gene>
    <name evidence="1" type="ORF">DR864_29050</name>
</gene>